<sequence>MSQLLQVHIANQRLMKTASGENSPASPGLMVGSPGTLSPLSMGPSSPQGMPIPRRIGQDLQHGGWIMNNTGGIGLSGGTMINANGGGWNGNMMGDNSMEGLDIIPMGDMTMEGELSKLSMTVDEDDIFKMNRSELLGPTLAELNAPDADTLLDGLNFDDLYWPVDGSNHHAPEATPSPQTPAGSNPLDPDGDMFQIQPSSSFPPLGTHRLIGAGTSMPSGQQTLLEQTLLQPSLIMTDMKFNIHPSISHTPPPSNPQPSGSSGGGLRELLLRRELQNSLESPEASPLGQSLPRSMMCPSPNLTTRLSSSAPTSQGPNMWESWQQRREAVWQRRDPRPHLLSTGSLAEGGSTSSLSADVLSPGGGLSLSMDEGLDSDQLSDGDSSDDDSELSDTESTASGTRRERFFWQYNVQAKGPKGQRLVLAPTQEDPHVLQKPTDPVFSPLCHIQGIKHSGKARKGDGNDLTPNPRKLNAIGKELDRLNKVIAEMTPVSDLPNAVKTKSRKEKNKLAACRLKKKAQHEANKLKLYGLEQEHKRLMAAIEQSRQLIFSKIDGTLTDVSEPIAVKVERISKFGTRHRIGGHTTEFVNKVLERVKQGVPDGGISEL</sequence>
<feature type="compositionally biased region" description="Basic and acidic residues" evidence="1">
    <location>
        <begin position="323"/>
        <end position="337"/>
    </location>
</feature>
<dbReference type="OrthoDB" id="8931646at2759"/>
<comment type="caution">
    <text evidence="2">The sequence shown here is derived from an EMBL/GenBank/DDBJ whole genome shotgun (WGS) entry which is preliminary data.</text>
</comment>
<dbReference type="GO" id="GO:0005634">
    <property type="term" value="C:nucleus"/>
    <property type="evidence" value="ECO:0007669"/>
    <property type="project" value="TreeGrafter"/>
</dbReference>
<feature type="compositionally biased region" description="Polar residues" evidence="1">
    <location>
        <begin position="300"/>
        <end position="322"/>
    </location>
</feature>
<feature type="compositionally biased region" description="Polar residues" evidence="1">
    <location>
        <begin position="341"/>
        <end position="355"/>
    </location>
</feature>
<feature type="compositionally biased region" description="Polar residues" evidence="1">
    <location>
        <begin position="35"/>
        <end position="48"/>
    </location>
</feature>
<reference evidence="2 3" key="1">
    <citation type="submission" date="2015-12" db="EMBL/GenBank/DDBJ databases">
        <title>The genome of Folsomia candida.</title>
        <authorList>
            <person name="Faddeeva A."/>
            <person name="Derks M.F."/>
            <person name="Anvar Y."/>
            <person name="Smit S."/>
            <person name="Van Straalen N."/>
            <person name="Roelofs D."/>
        </authorList>
    </citation>
    <scope>NUCLEOTIDE SEQUENCE [LARGE SCALE GENOMIC DNA]</scope>
    <source>
        <strain evidence="2 3">VU population</strain>
        <tissue evidence="2">Whole body</tissue>
    </source>
</reference>
<dbReference type="GO" id="GO:0006986">
    <property type="term" value="P:response to unfolded protein"/>
    <property type="evidence" value="ECO:0007669"/>
    <property type="project" value="InterPro"/>
</dbReference>
<dbReference type="InterPro" id="IPR039165">
    <property type="entry name" value="CREBRF"/>
</dbReference>
<gene>
    <name evidence="2" type="ORF">Fcan01_21326</name>
</gene>
<dbReference type="GO" id="GO:0000977">
    <property type="term" value="F:RNA polymerase II transcription regulatory region sequence-specific DNA binding"/>
    <property type="evidence" value="ECO:0007669"/>
    <property type="project" value="TreeGrafter"/>
</dbReference>
<dbReference type="Proteomes" id="UP000198287">
    <property type="component" value="Unassembled WGS sequence"/>
</dbReference>
<feature type="region of interest" description="Disordered" evidence="1">
    <location>
        <begin position="243"/>
        <end position="265"/>
    </location>
</feature>
<proteinExistence type="predicted"/>
<keyword evidence="3" id="KW-1185">Reference proteome</keyword>
<protein>
    <submittedName>
        <fullName evidence="2">Protein CREBRF</fullName>
    </submittedName>
</protein>
<dbReference type="AlphaFoldDB" id="A0A226DEV1"/>
<organism evidence="2 3">
    <name type="scientific">Folsomia candida</name>
    <name type="common">Springtail</name>
    <dbReference type="NCBI Taxonomy" id="158441"/>
    <lineage>
        <taxon>Eukaryota</taxon>
        <taxon>Metazoa</taxon>
        <taxon>Ecdysozoa</taxon>
        <taxon>Arthropoda</taxon>
        <taxon>Hexapoda</taxon>
        <taxon>Collembola</taxon>
        <taxon>Entomobryomorpha</taxon>
        <taxon>Isotomoidea</taxon>
        <taxon>Isotomidae</taxon>
        <taxon>Proisotominae</taxon>
        <taxon>Folsomia</taxon>
    </lineage>
</organism>
<evidence type="ECO:0000256" key="1">
    <source>
        <dbReference type="SAM" id="MobiDB-lite"/>
    </source>
</evidence>
<name>A0A226DEV1_FOLCA</name>
<dbReference type="CDD" id="cd14809">
    <property type="entry name" value="bZIP_AUREO-like"/>
    <property type="match status" value="1"/>
</dbReference>
<accession>A0A226DEV1</accession>
<feature type="compositionally biased region" description="Acidic residues" evidence="1">
    <location>
        <begin position="371"/>
        <end position="392"/>
    </location>
</feature>
<evidence type="ECO:0000313" key="2">
    <source>
        <dbReference type="EMBL" id="OXA44082.1"/>
    </source>
</evidence>
<dbReference type="STRING" id="158441.A0A226DEV1"/>
<evidence type="ECO:0000313" key="3">
    <source>
        <dbReference type="Proteomes" id="UP000198287"/>
    </source>
</evidence>
<feature type="region of interest" description="Disordered" evidence="1">
    <location>
        <begin position="278"/>
        <end position="401"/>
    </location>
</feature>
<dbReference type="OMA" id="NDMIPVS"/>
<feature type="region of interest" description="Disordered" evidence="1">
    <location>
        <begin position="166"/>
        <end position="219"/>
    </location>
</feature>
<dbReference type="PANTHER" id="PTHR21552:SF2">
    <property type="entry name" value="CREB3 REGULATORY FACTOR"/>
    <property type="match status" value="1"/>
</dbReference>
<dbReference type="PANTHER" id="PTHR21552">
    <property type="entry name" value="ADULT RETINA PROTEIN"/>
    <property type="match status" value="1"/>
</dbReference>
<feature type="region of interest" description="Disordered" evidence="1">
    <location>
        <begin position="16"/>
        <end position="50"/>
    </location>
</feature>
<dbReference type="GO" id="GO:0000981">
    <property type="term" value="F:DNA-binding transcription factor activity, RNA polymerase II-specific"/>
    <property type="evidence" value="ECO:0007669"/>
    <property type="project" value="TreeGrafter"/>
</dbReference>
<dbReference type="EMBL" id="LNIX01000020">
    <property type="protein sequence ID" value="OXA44082.1"/>
    <property type="molecule type" value="Genomic_DNA"/>
</dbReference>